<reference evidence="2" key="2">
    <citation type="submission" date="2015-03" db="UniProtKB">
        <authorList>
            <consortium name="EnsemblPlants"/>
        </authorList>
    </citation>
    <scope>IDENTIFICATION</scope>
</reference>
<dbReference type="EnsemblPlants" id="OBART07G08270.1">
    <property type="protein sequence ID" value="OBART07G08270.1"/>
    <property type="gene ID" value="OBART07G08270"/>
</dbReference>
<dbReference type="HOGENOM" id="CLU_158245_0_0_1"/>
<reference evidence="2" key="1">
    <citation type="journal article" date="2009" name="Rice">
        <title>De Novo Next Generation Sequencing of Plant Genomes.</title>
        <authorList>
            <person name="Rounsley S."/>
            <person name="Marri P.R."/>
            <person name="Yu Y."/>
            <person name="He R."/>
            <person name="Sisneros N."/>
            <person name="Goicoechea J.L."/>
            <person name="Lee S.J."/>
            <person name="Angelova A."/>
            <person name="Kudrna D."/>
            <person name="Luo M."/>
            <person name="Affourtit J."/>
            <person name="Desany B."/>
            <person name="Knight J."/>
            <person name="Niazi F."/>
            <person name="Egholm M."/>
            <person name="Wing R.A."/>
        </authorList>
    </citation>
    <scope>NUCLEOTIDE SEQUENCE [LARGE SCALE GENOMIC DNA]</scope>
    <source>
        <strain evidence="2">cv. IRGC 105608</strain>
    </source>
</reference>
<feature type="compositionally biased region" description="Low complexity" evidence="1">
    <location>
        <begin position="57"/>
        <end position="72"/>
    </location>
</feature>
<accession>A0A0D3GP00</accession>
<dbReference type="PaxDb" id="65489-OBART07G08270.1"/>
<protein>
    <submittedName>
        <fullName evidence="2">Uncharacterized protein</fullName>
    </submittedName>
</protein>
<evidence type="ECO:0000313" key="3">
    <source>
        <dbReference type="Proteomes" id="UP000026960"/>
    </source>
</evidence>
<feature type="region of interest" description="Disordered" evidence="1">
    <location>
        <begin position="48"/>
        <end position="80"/>
    </location>
</feature>
<dbReference type="AlphaFoldDB" id="A0A0D3GP00"/>
<feature type="region of interest" description="Disordered" evidence="1">
    <location>
        <begin position="1"/>
        <end position="25"/>
    </location>
</feature>
<dbReference type="Proteomes" id="UP000026960">
    <property type="component" value="Chromosome 7"/>
</dbReference>
<organism evidence="2">
    <name type="scientific">Oryza barthii</name>
    <dbReference type="NCBI Taxonomy" id="65489"/>
    <lineage>
        <taxon>Eukaryota</taxon>
        <taxon>Viridiplantae</taxon>
        <taxon>Streptophyta</taxon>
        <taxon>Embryophyta</taxon>
        <taxon>Tracheophyta</taxon>
        <taxon>Spermatophyta</taxon>
        <taxon>Magnoliopsida</taxon>
        <taxon>Liliopsida</taxon>
        <taxon>Poales</taxon>
        <taxon>Poaceae</taxon>
        <taxon>BOP clade</taxon>
        <taxon>Oryzoideae</taxon>
        <taxon>Oryzeae</taxon>
        <taxon>Oryzinae</taxon>
        <taxon>Oryza</taxon>
    </lineage>
</organism>
<name>A0A0D3GP00_9ORYZ</name>
<sequence>MAPRPSPAARRALRPGQCGAKSTSGTSAVSLMYLAARRRRTRRAQLSYGCHDDSCGSATTTARPSPSATRAAVHGTTPSSLAPLESPHVLSVLFSFAYIMHESKKSTYIIHQAYRCSPTISHKDLVYGQCAA</sequence>
<evidence type="ECO:0000313" key="2">
    <source>
        <dbReference type="EnsemblPlants" id="OBART07G08270.1"/>
    </source>
</evidence>
<proteinExistence type="predicted"/>
<keyword evidence="3" id="KW-1185">Reference proteome</keyword>
<evidence type="ECO:0000256" key="1">
    <source>
        <dbReference type="SAM" id="MobiDB-lite"/>
    </source>
</evidence>
<dbReference type="Gramene" id="OBART07G08270.1">
    <property type="protein sequence ID" value="OBART07G08270.1"/>
    <property type="gene ID" value="OBART07G08270"/>
</dbReference>